<evidence type="ECO:0000313" key="1">
    <source>
        <dbReference type="EMBL" id="SNT21762.1"/>
    </source>
</evidence>
<keyword evidence="2" id="KW-1185">Reference proteome</keyword>
<reference evidence="1 2" key="1">
    <citation type="submission" date="2017-06" db="EMBL/GenBank/DDBJ databases">
        <authorList>
            <person name="Kim H.J."/>
            <person name="Triplett B.A."/>
        </authorList>
    </citation>
    <scope>NUCLEOTIDE SEQUENCE [LARGE SCALE GENOMIC DNA]</scope>
    <source>
        <strain evidence="1 2">DSM 29339</strain>
    </source>
</reference>
<proteinExistence type="predicted"/>
<dbReference type="GO" id="GO:0016740">
    <property type="term" value="F:transferase activity"/>
    <property type="evidence" value="ECO:0007669"/>
    <property type="project" value="UniProtKB-KW"/>
</dbReference>
<sequence>MADLGDGAMSPLRLPRFPPDPSPLRQLAACLRGEVSASTDWHTCLEAANLHYVAPALGKSLELRLASEELDPEALQYLEDLRTLNGERNRRLADQLAELARALNEVGVTPIVIKGAAILAGAPRPEHCTRMLVDLDILVEPSDVTAADKALRGIGYKIFEDSEDEHSSGSYYRNRDVGAVDLHFCLADRIAEVITPEDLATRTRDVPFGNARIRIPDASLLFVMNIAHEMLHDEVLSKGRVSLRYLLDLVDLSTDETAPLDRAWIEAKCAHWKFDLALELQSRMADELLGLPLAPGRKRTRLGALLHRRRLLKAHSPTLDELEWTLIWRFKNLLRAARLDPTPLIARRHHGEQ</sequence>
<dbReference type="AlphaFoldDB" id="A0A239KVH3"/>
<dbReference type="SUPFAM" id="SSF81301">
    <property type="entry name" value="Nucleotidyltransferase"/>
    <property type="match status" value="1"/>
</dbReference>
<dbReference type="InterPro" id="IPR043519">
    <property type="entry name" value="NT_sf"/>
</dbReference>
<dbReference type="Pfam" id="PF14907">
    <property type="entry name" value="NTP_transf_5"/>
    <property type="match status" value="1"/>
</dbReference>
<protein>
    <submittedName>
        <fullName evidence="1">Uncharacterized nucleotidyltransferase</fullName>
    </submittedName>
</protein>
<dbReference type="InterPro" id="IPR039498">
    <property type="entry name" value="NTP_transf_5"/>
</dbReference>
<keyword evidence="1" id="KW-0808">Transferase</keyword>
<name>A0A239KVH3_9RHOB</name>
<organism evidence="1 2">
    <name type="scientific">Tropicimonas sediminicola</name>
    <dbReference type="NCBI Taxonomy" id="1031541"/>
    <lineage>
        <taxon>Bacteria</taxon>
        <taxon>Pseudomonadati</taxon>
        <taxon>Pseudomonadota</taxon>
        <taxon>Alphaproteobacteria</taxon>
        <taxon>Rhodobacterales</taxon>
        <taxon>Roseobacteraceae</taxon>
        <taxon>Tropicimonas</taxon>
    </lineage>
</organism>
<dbReference type="EMBL" id="FZOY01000008">
    <property type="protein sequence ID" value="SNT21762.1"/>
    <property type="molecule type" value="Genomic_DNA"/>
</dbReference>
<evidence type="ECO:0000313" key="2">
    <source>
        <dbReference type="Proteomes" id="UP000198426"/>
    </source>
</evidence>
<dbReference type="Proteomes" id="UP000198426">
    <property type="component" value="Unassembled WGS sequence"/>
</dbReference>
<dbReference type="Gene3D" id="3.30.460.40">
    <property type="match status" value="1"/>
</dbReference>
<gene>
    <name evidence="1" type="ORF">SAMN05421757_10826</name>
</gene>
<accession>A0A239KVH3</accession>